<keyword evidence="9 11" id="KW-0067">ATP-binding</keyword>
<dbReference type="Gene3D" id="3.40.50.300">
    <property type="entry name" value="P-loop containing nucleotide triphosphate hydrolases"/>
    <property type="match status" value="1"/>
</dbReference>
<evidence type="ECO:0000256" key="9">
    <source>
        <dbReference type="ARBA" id="ARBA00022840"/>
    </source>
</evidence>
<name>A0AAF0IGJ0_9EURO</name>
<evidence type="ECO:0000256" key="1">
    <source>
        <dbReference type="ARBA" id="ARBA00001823"/>
    </source>
</evidence>
<gene>
    <name evidence="13" type="primary">MET14</name>
    <name evidence="13" type="ORF">PRK78_001275</name>
</gene>
<keyword evidence="7 11" id="KW-0547">Nucleotide-binding</keyword>
<organism evidence="13 14">
    <name type="scientific">Emydomyces testavorans</name>
    <dbReference type="NCBI Taxonomy" id="2070801"/>
    <lineage>
        <taxon>Eukaryota</taxon>
        <taxon>Fungi</taxon>
        <taxon>Dikarya</taxon>
        <taxon>Ascomycota</taxon>
        <taxon>Pezizomycotina</taxon>
        <taxon>Eurotiomycetes</taxon>
        <taxon>Eurotiomycetidae</taxon>
        <taxon>Onygenales</taxon>
        <taxon>Nannizziopsiaceae</taxon>
        <taxon>Emydomyces</taxon>
    </lineage>
</organism>
<dbReference type="GO" id="GO:0019344">
    <property type="term" value="P:cysteine biosynthetic process"/>
    <property type="evidence" value="ECO:0007669"/>
    <property type="project" value="UniProtKB-KW"/>
</dbReference>
<dbReference type="HAMAP" id="MF_00065">
    <property type="entry name" value="Adenylyl_sulf_kinase"/>
    <property type="match status" value="1"/>
</dbReference>
<dbReference type="AlphaFoldDB" id="A0AAF0IGJ0"/>
<evidence type="ECO:0000259" key="12">
    <source>
        <dbReference type="Pfam" id="PF01583"/>
    </source>
</evidence>
<evidence type="ECO:0000256" key="5">
    <source>
        <dbReference type="ARBA" id="ARBA00018163"/>
    </source>
</evidence>
<dbReference type="SUPFAM" id="SSF52540">
    <property type="entry name" value="P-loop containing nucleoside triphosphate hydrolases"/>
    <property type="match status" value="1"/>
</dbReference>
<sequence length="218" mass="24371">MATNITFHHAAFSRAERTKLRGQRGLTIWFTGLSASGKSTIAVELEHYLIAERGVAAYRLDGDNIRFGLNKDLGFSEADRNENIRRIAEVAKLFADSNTIALTSFISPYRKDRDMARALHEAPTHGGPEGQEEGLPFVEVYVDVPVEVAEQRDPKGLYKKAREGVIKDFTGISAPYEEPLKPEVHIRNHELPVTEAVKQIVAYLDEKGYLPPKPEAKN</sequence>
<dbReference type="GO" id="GO:0005524">
    <property type="term" value="F:ATP binding"/>
    <property type="evidence" value="ECO:0007669"/>
    <property type="project" value="UniProtKB-KW"/>
</dbReference>
<proteinExistence type="inferred from homology"/>
<evidence type="ECO:0000256" key="3">
    <source>
        <dbReference type="ARBA" id="ARBA00007008"/>
    </source>
</evidence>
<keyword evidence="8 11" id="KW-0418">Kinase</keyword>
<keyword evidence="10" id="KW-0198">Cysteine biosynthesis</keyword>
<dbReference type="InterPro" id="IPR059117">
    <property type="entry name" value="APS_kinase_dom"/>
</dbReference>
<keyword evidence="14" id="KW-1185">Reference proteome</keyword>
<accession>A0AAF0IGJ0</accession>
<comment type="pathway">
    <text evidence="2 11">Sulfur metabolism; hydrogen sulfide biosynthesis; sulfite from sulfate: step 2/3.</text>
</comment>
<dbReference type="CDD" id="cd02027">
    <property type="entry name" value="APSK"/>
    <property type="match status" value="1"/>
</dbReference>
<evidence type="ECO:0000256" key="7">
    <source>
        <dbReference type="ARBA" id="ARBA00022741"/>
    </source>
</evidence>
<dbReference type="NCBIfam" id="NF003013">
    <property type="entry name" value="PRK03846.1"/>
    <property type="match status" value="1"/>
</dbReference>
<evidence type="ECO:0000256" key="2">
    <source>
        <dbReference type="ARBA" id="ARBA00004806"/>
    </source>
</evidence>
<feature type="domain" description="APS kinase" evidence="12">
    <location>
        <begin position="24"/>
        <end position="187"/>
    </location>
</feature>
<evidence type="ECO:0000313" key="14">
    <source>
        <dbReference type="Proteomes" id="UP001219355"/>
    </source>
</evidence>
<keyword evidence="6 11" id="KW-0808">Transferase</keyword>
<dbReference type="Pfam" id="PF01583">
    <property type="entry name" value="APS_kinase"/>
    <property type="match status" value="1"/>
</dbReference>
<dbReference type="Proteomes" id="UP001219355">
    <property type="component" value="Chromosome 1"/>
</dbReference>
<dbReference type="NCBIfam" id="TIGR00455">
    <property type="entry name" value="apsK"/>
    <property type="match status" value="1"/>
</dbReference>
<comment type="catalytic activity">
    <reaction evidence="1 11">
        <text>adenosine 5'-phosphosulfate + ATP = 3'-phosphoadenylyl sulfate + ADP + H(+)</text>
        <dbReference type="Rhea" id="RHEA:24152"/>
        <dbReference type="ChEBI" id="CHEBI:15378"/>
        <dbReference type="ChEBI" id="CHEBI:30616"/>
        <dbReference type="ChEBI" id="CHEBI:58243"/>
        <dbReference type="ChEBI" id="CHEBI:58339"/>
        <dbReference type="ChEBI" id="CHEBI:456216"/>
        <dbReference type="EC" id="2.7.1.25"/>
    </reaction>
</comment>
<evidence type="ECO:0000256" key="4">
    <source>
        <dbReference type="ARBA" id="ARBA00012121"/>
    </source>
</evidence>
<dbReference type="EMBL" id="CP120627">
    <property type="protein sequence ID" value="WEW55842.1"/>
    <property type="molecule type" value="Genomic_DNA"/>
</dbReference>
<comment type="similarity">
    <text evidence="3 11">Belongs to the APS kinase family.</text>
</comment>
<evidence type="ECO:0000256" key="10">
    <source>
        <dbReference type="ARBA" id="ARBA00023192"/>
    </source>
</evidence>
<dbReference type="PANTHER" id="PTHR11055">
    <property type="entry name" value="BIFUNCTIONAL 3'-PHOSPHOADENOSINE 5'-PHOSPHOSULFATE SYNTHASE"/>
    <property type="match status" value="1"/>
</dbReference>
<evidence type="ECO:0000256" key="8">
    <source>
        <dbReference type="ARBA" id="ARBA00022777"/>
    </source>
</evidence>
<keyword evidence="10" id="KW-0028">Amino-acid biosynthesis</keyword>
<dbReference type="InterPro" id="IPR002891">
    <property type="entry name" value="APS"/>
</dbReference>
<evidence type="ECO:0000313" key="13">
    <source>
        <dbReference type="EMBL" id="WEW55842.1"/>
    </source>
</evidence>
<reference evidence="13" key="1">
    <citation type="submission" date="2023-03" db="EMBL/GenBank/DDBJ databases">
        <title>Emydomyces testavorans Genome Sequence.</title>
        <authorList>
            <person name="Hoyer L."/>
        </authorList>
    </citation>
    <scope>NUCLEOTIDE SEQUENCE</scope>
    <source>
        <strain evidence="13">16-2883</strain>
    </source>
</reference>
<comment type="function">
    <text evidence="11">Catalyzes the synthesis of activated sulfate.</text>
</comment>
<protein>
    <recommendedName>
        <fullName evidence="5 11">Adenylyl-sulfate kinase</fullName>
        <ecNumber evidence="4 11">2.7.1.25</ecNumber>
    </recommendedName>
</protein>
<dbReference type="GO" id="GO:0004020">
    <property type="term" value="F:adenylylsulfate kinase activity"/>
    <property type="evidence" value="ECO:0007669"/>
    <property type="project" value="UniProtKB-EC"/>
</dbReference>
<dbReference type="EC" id="2.7.1.25" evidence="4 11"/>
<dbReference type="InterPro" id="IPR027417">
    <property type="entry name" value="P-loop_NTPase"/>
</dbReference>
<dbReference type="GO" id="GO:0000103">
    <property type="term" value="P:sulfate assimilation"/>
    <property type="evidence" value="ECO:0007669"/>
    <property type="project" value="InterPro"/>
</dbReference>
<dbReference type="PANTHER" id="PTHR11055:SF1">
    <property type="entry name" value="PAPS SYNTHETASE, ISOFORM D"/>
    <property type="match status" value="1"/>
</dbReference>
<evidence type="ECO:0000256" key="11">
    <source>
        <dbReference type="RuleBase" id="RU004347"/>
    </source>
</evidence>
<evidence type="ECO:0000256" key="6">
    <source>
        <dbReference type="ARBA" id="ARBA00022679"/>
    </source>
</evidence>
<dbReference type="FunFam" id="3.40.50.300:FF:000212">
    <property type="entry name" value="Adenylyl-sulfate kinase"/>
    <property type="match status" value="1"/>
</dbReference>